<evidence type="ECO:0000256" key="1">
    <source>
        <dbReference type="SAM" id="MobiDB-lite"/>
    </source>
</evidence>
<keyword evidence="3" id="KW-1185">Reference proteome</keyword>
<protein>
    <submittedName>
        <fullName evidence="2">Uncharacterized protein</fullName>
    </submittedName>
</protein>
<evidence type="ECO:0000313" key="3">
    <source>
        <dbReference type="Proteomes" id="UP001642520"/>
    </source>
</evidence>
<dbReference type="EMBL" id="CAXAJV020001296">
    <property type="protein sequence ID" value="CAL7946793.1"/>
    <property type="molecule type" value="Genomic_DNA"/>
</dbReference>
<proteinExistence type="predicted"/>
<organism evidence="2 3">
    <name type="scientific">Xylocopa violacea</name>
    <name type="common">Violet carpenter bee</name>
    <name type="synonym">Apis violacea</name>
    <dbReference type="NCBI Taxonomy" id="135666"/>
    <lineage>
        <taxon>Eukaryota</taxon>
        <taxon>Metazoa</taxon>
        <taxon>Ecdysozoa</taxon>
        <taxon>Arthropoda</taxon>
        <taxon>Hexapoda</taxon>
        <taxon>Insecta</taxon>
        <taxon>Pterygota</taxon>
        <taxon>Neoptera</taxon>
        <taxon>Endopterygota</taxon>
        <taxon>Hymenoptera</taxon>
        <taxon>Apocrita</taxon>
        <taxon>Aculeata</taxon>
        <taxon>Apoidea</taxon>
        <taxon>Anthophila</taxon>
        <taxon>Apidae</taxon>
        <taxon>Xylocopa</taxon>
        <taxon>Xylocopa</taxon>
    </lineage>
</organism>
<feature type="region of interest" description="Disordered" evidence="1">
    <location>
        <begin position="95"/>
        <end position="119"/>
    </location>
</feature>
<gene>
    <name evidence="2" type="ORF">XYLVIOL_LOCUS7975</name>
</gene>
<reference evidence="2 3" key="1">
    <citation type="submission" date="2024-08" db="EMBL/GenBank/DDBJ databases">
        <authorList>
            <person name="Will J Nash"/>
            <person name="Angela Man"/>
            <person name="Seanna McTaggart"/>
            <person name="Kendall Baker"/>
            <person name="Tom Barker"/>
            <person name="Leah Catchpole"/>
            <person name="Alex Durrant"/>
            <person name="Karim Gharbi"/>
            <person name="Naomi Irish"/>
            <person name="Gemy Kaithakottil"/>
            <person name="Debby Ku"/>
            <person name="Aaliyah Providence"/>
            <person name="Felix Shaw"/>
            <person name="David Swarbreck"/>
            <person name="Chris Watkins"/>
            <person name="Ann M. McCartney"/>
            <person name="Giulio Formenti"/>
            <person name="Alice Mouton"/>
            <person name="Noel Vella"/>
            <person name="Bjorn M von Reumont"/>
            <person name="Adriana Vella"/>
            <person name="Wilfried Haerty"/>
        </authorList>
    </citation>
    <scope>NUCLEOTIDE SEQUENCE [LARGE SCALE GENOMIC DNA]</scope>
</reference>
<comment type="caution">
    <text evidence="2">The sequence shown here is derived from an EMBL/GenBank/DDBJ whole genome shotgun (WGS) entry which is preliminary data.</text>
</comment>
<sequence length="119" mass="13693">MLPPRRRLSAQLERPKLVSKVTTLEKEIKSSATRMQLVWSVFVKRIRGQMSMEAFRETAAERNPFITEYRSVPSKVSARLTSQVSELLNVLRDTVSSNEENQSANDYNVVDSTDEWDDD</sequence>
<name>A0ABP1P2V2_XYLVO</name>
<accession>A0ABP1P2V2</accession>
<evidence type="ECO:0000313" key="2">
    <source>
        <dbReference type="EMBL" id="CAL7946793.1"/>
    </source>
</evidence>
<feature type="compositionally biased region" description="Polar residues" evidence="1">
    <location>
        <begin position="95"/>
        <end position="106"/>
    </location>
</feature>
<dbReference type="Proteomes" id="UP001642520">
    <property type="component" value="Unassembled WGS sequence"/>
</dbReference>